<organism evidence="21">
    <name type="scientific">Amaurobius fenestralis</name>
    <dbReference type="NCBI Taxonomy" id="680006"/>
    <lineage>
        <taxon>Eukaryota</taxon>
        <taxon>Metazoa</taxon>
        <taxon>Ecdysozoa</taxon>
        <taxon>Arthropoda</taxon>
        <taxon>Chelicerata</taxon>
        <taxon>Arachnida</taxon>
        <taxon>Araneae</taxon>
        <taxon>Araneomorphae</taxon>
        <taxon>Entelegynae</taxon>
        <taxon>Amaurobiidae</taxon>
        <taxon>Amaurobius</taxon>
    </lineage>
</organism>
<comment type="catalytic activity">
    <reaction evidence="18">
        <text>a ubiquinone + NADH + 5 H(+)(in) = a ubiquinol + NAD(+) + 4 H(+)(out)</text>
        <dbReference type="Rhea" id="RHEA:29091"/>
        <dbReference type="Rhea" id="RHEA-COMP:9565"/>
        <dbReference type="Rhea" id="RHEA-COMP:9566"/>
        <dbReference type="ChEBI" id="CHEBI:15378"/>
        <dbReference type="ChEBI" id="CHEBI:16389"/>
        <dbReference type="ChEBI" id="CHEBI:17976"/>
        <dbReference type="ChEBI" id="CHEBI:57540"/>
        <dbReference type="ChEBI" id="CHEBI:57945"/>
        <dbReference type="EC" id="7.1.1.2"/>
    </reaction>
</comment>
<feature type="transmembrane region" description="Helical" evidence="19">
    <location>
        <begin position="7"/>
        <end position="22"/>
    </location>
</feature>
<feature type="transmembrane region" description="Helical" evidence="19">
    <location>
        <begin position="58"/>
        <end position="77"/>
    </location>
</feature>
<evidence type="ECO:0000256" key="12">
    <source>
        <dbReference type="ARBA" id="ARBA00022989"/>
    </source>
</evidence>
<accession>A0A7L7S1I4</accession>
<protein>
    <recommendedName>
        <fullName evidence="5">NADH-ubiquinone oxidoreductase chain 2</fullName>
        <ecNumber evidence="4">7.1.1.2</ecNumber>
    </recommendedName>
    <alternativeName>
        <fullName evidence="17">NADH dehydrogenase subunit 2</fullName>
    </alternativeName>
</protein>
<evidence type="ECO:0000256" key="7">
    <source>
        <dbReference type="ARBA" id="ARBA00022660"/>
    </source>
</evidence>
<keyword evidence="14" id="KW-0830">Ubiquinone</keyword>
<reference evidence="21" key="1">
    <citation type="submission" date="2020-08" db="EMBL/GenBank/DDBJ databases">
        <title>DNAmark Project.</title>
        <authorList>
            <person name="Leerhoei F."/>
        </authorList>
    </citation>
    <scope>NUCLEOTIDE SEQUENCE</scope>
    <source>
        <strain evidence="21">DM575</strain>
    </source>
</reference>
<dbReference type="EC" id="7.1.1.2" evidence="4"/>
<feature type="transmembrane region" description="Helical" evidence="19">
    <location>
        <begin position="131"/>
        <end position="154"/>
    </location>
</feature>
<sequence length="321" mass="39069">MKYFPSIYIFILLYMMSFIMCLNNDDWFLIWLGLEINMMSFIMLIYNRKSKKHIESCFKYFFIQSLGSMMFLSFFYLNKNLLSYLSSLMMSYKMGAGPFYFWFPSVCSGVGWLSCFFLMSFQKMIPLMLMMMFISMIFWVIILFSLFIGVFGSFNQKQMKRLLSYSSIHHVGWMLMCMILDSNIWILYLFLYAVIILGVIMLLMKYEVYSMMNIMKLKYKWMLFIMMLSMAGMPPLLGFFLKWLAFYYIIKMNYMIIIFMLIMSVVMFYIYMRLMYDFMLGLSKKMDLLYYKFYYKYFISYEMFSLWSIFLGCLINFFLIL</sequence>
<comment type="similarity">
    <text evidence="3">Belongs to the complex I subunit 2 family.</text>
</comment>
<keyword evidence="11" id="KW-0249">Electron transport</keyword>
<dbReference type="Pfam" id="PF00361">
    <property type="entry name" value="Proton_antipo_M"/>
    <property type="match status" value="2"/>
</dbReference>
<dbReference type="PANTHER" id="PTHR46552:SF1">
    <property type="entry name" value="NADH-UBIQUINONE OXIDOREDUCTASE CHAIN 2"/>
    <property type="match status" value="1"/>
</dbReference>
<feature type="domain" description="NADH:quinone oxidoreductase/Mrp antiporter transmembrane" evidence="20">
    <location>
        <begin position="81"/>
        <end position="265"/>
    </location>
</feature>
<keyword evidence="13" id="KW-0520">NAD</keyword>
<evidence type="ECO:0000259" key="20">
    <source>
        <dbReference type="Pfam" id="PF00361"/>
    </source>
</evidence>
<evidence type="ECO:0000256" key="5">
    <source>
        <dbReference type="ARBA" id="ARBA00021008"/>
    </source>
</evidence>
<dbReference type="GO" id="GO:0006120">
    <property type="term" value="P:mitochondrial electron transport, NADH to ubiquinone"/>
    <property type="evidence" value="ECO:0007669"/>
    <property type="project" value="TreeGrafter"/>
</dbReference>
<evidence type="ECO:0000256" key="17">
    <source>
        <dbReference type="ARBA" id="ARBA00031028"/>
    </source>
</evidence>
<dbReference type="GO" id="GO:0008137">
    <property type="term" value="F:NADH dehydrogenase (ubiquinone) activity"/>
    <property type="evidence" value="ECO:0007669"/>
    <property type="project" value="UniProtKB-EC"/>
</dbReference>
<evidence type="ECO:0000313" key="21">
    <source>
        <dbReference type="EMBL" id="QNV12117.1"/>
    </source>
</evidence>
<feature type="domain" description="NADH:quinone oxidoreductase/Mrp antiporter transmembrane" evidence="20">
    <location>
        <begin position="25"/>
        <end position="75"/>
    </location>
</feature>
<keyword evidence="10" id="KW-1278">Translocase</keyword>
<evidence type="ECO:0000256" key="13">
    <source>
        <dbReference type="ARBA" id="ARBA00023027"/>
    </source>
</evidence>
<evidence type="ECO:0000256" key="15">
    <source>
        <dbReference type="ARBA" id="ARBA00023128"/>
    </source>
</evidence>
<evidence type="ECO:0000256" key="8">
    <source>
        <dbReference type="ARBA" id="ARBA00022692"/>
    </source>
</evidence>
<gene>
    <name evidence="21" type="primary">ND2</name>
</gene>
<feature type="transmembrane region" description="Helical" evidence="19">
    <location>
        <begin position="28"/>
        <end position="46"/>
    </location>
</feature>
<keyword evidence="15 21" id="KW-0496">Mitochondrion</keyword>
<evidence type="ECO:0000256" key="11">
    <source>
        <dbReference type="ARBA" id="ARBA00022982"/>
    </source>
</evidence>
<dbReference type="InterPro" id="IPR050175">
    <property type="entry name" value="Complex_I_Subunit_2"/>
</dbReference>
<keyword evidence="12 19" id="KW-1133">Transmembrane helix</keyword>
<geneLocation type="mitochondrion" evidence="21"/>
<feature type="transmembrane region" description="Helical" evidence="19">
    <location>
        <begin position="223"/>
        <end position="250"/>
    </location>
</feature>
<comment type="subcellular location">
    <subcellularLocation>
        <location evidence="2">Mitochondrion inner membrane</location>
        <topology evidence="2">Multi-pass membrane protein</topology>
    </subcellularLocation>
</comment>
<keyword evidence="16 19" id="KW-0472">Membrane</keyword>
<evidence type="ECO:0000256" key="10">
    <source>
        <dbReference type="ARBA" id="ARBA00022967"/>
    </source>
</evidence>
<keyword evidence="6" id="KW-0813">Transport</keyword>
<evidence type="ECO:0000256" key="3">
    <source>
        <dbReference type="ARBA" id="ARBA00007012"/>
    </source>
</evidence>
<comment type="function">
    <text evidence="1">Core subunit of the mitochondrial membrane respiratory chain NADH dehydrogenase (Complex I) that is believed to belong to the minimal assembly required for catalysis. Complex I functions in the transfer of electrons from NADH to the respiratory chain. The immediate electron acceptor for the enzyme is believed to be ubiquinone.</text>
</comment>
<evidence type="ECO:0000256" key="18">
    <source>
        <dbReference type="ARBA" id="ARBA00049551"/>
    </source>
</evidence>
<name>A0A7L7S1I4_9ARAC</name>
<evidence type="ECO:0000256" key="1">
    <source>
        <dbReference type="ARBA" id="ARBA00003257"/>
    </source>
</evidence>
<evidence type="ECO:0000256" key="16">
    <source>
        <dbReference type="ARBA" id="ARBA00023136"/>
    </source>
</evidence>
<evidence type="ECO:0000256" key="9">
    <source>
        <dbReference type="ARBA" id="ARBA00022792"/>
    </source>
</evidence>
<evidence type="ECO:0000256" key="14">
    <source>
        <dbReference type="ARBA" id="ARBA00023075"/>
    </source>
</evidence>
<feature type="transmembrane region" description="Helical" evidence="19">
    <location>
        <begin position="97"/>
        <end position="119"/>
    </location>
</feature>
<dbReference type="PANTHER" id="PTHR46552">
    <property type="entry name" value="NADH-UBIQUINONE OXIDOREDUCTASE CHAIN 2"/>
    <property type="match status" value="1"/>
</dbReference>
<keyword evidence="8 19" id="KW-0812">Transmembrane</keyword>
<feature type="transmembrane region" description="Helical" evidence="19">
    <location>
        <begin position="256"/>
        <end position="276"/>
    </location>
</feature>
<evidence type="ECO:0000256" key="19">
    <source>
        <dbReference type="SAM" id="Phobius"/>
    </source>
</evidence>
<feature type="transmembrane region" description="Helical" evidence="19">
    <location>
        <begin position="297"/>
        <end position="320"/>
    </location>
</feature>
<evidence type="ECO:0000256" key="6">
    <source>
        <dbReference type="ARBA" id="ARBA00022448"/>
    </source>
</evidence>
<evidence type="ECO:0000256" key="4">
    <source>
        <dbReference type="ARBA" id="ARBA00012944"/>
    </source>
</evidence>
<keyword evidence="7" id="KW-0679">Respiratory chain</keyword>
<feature type="transmembrane region" description="Helical" evidence="19">
    <location>
        <begin position="184"/>
        <end position="203"/>
    </location>
</feature>
<dbReference type="AlphaFoldDB" id="A0A7L7S1I4"/>
<keyword evidence="9" id="KW-0999">Mitochondrion inner membrane</keyword>
<dbReference type="GO" id="GO:0005743">
    <property type="term" value="C:mitochondrial inner membrane"/>
    <property type="evidence" value="ECO:0007669"/>
    <property type="project" value="UniProtKB-SubCell"/>
</dbReference>
<dbReference type="EMBL" id="MT862432">
    <property type="protein sequence ID" value="QNV12117.1"/>
    <property type="molecule type" value="Genomic_DNA"/>
</dbReference>
<dbReference type="InterPro" id="IPR001750">
    <property type="entry name" value="ND/Mrp_TM"/>
</dbReference>
<proteinExistence type="inferred from homology"/>
<evidence type="ECO:0000256" key="2">
    <source>
        <dbReference type="ARBA" id="ARBA00004448"/>
    </source>
</evidence>